<dbReference type="RefSeq" id="YP_010055709.1">
    <property type="nucleotide sequence ID" value="NC_054669.1"/>
</dbReference>
<evidence type="ECO:0000313" key="2">
    <source>
        <dbReference type="EMBL" id="QFG12427.1"/>
    </source>
</evidence>
<dbReference type="KEGG" id="vg:64471642"/>
<evidence type="ECO:0000256" key="1">
    <source>
        <dbReference type="SAM" id="MobiDB-lite"/>
    </source>
</evidence>
<dbReference type="InterPro" id="IPR039452">
    <property type="entry name" value="DUF5403"/>
</dbReference>
<protein>
    <submittedName>
        <fullName evidence="2">Uncharacterized protein</fullName>
    </submittedName>
</protein>
<accession>A0A5J6TR22</accession>
<feature type="region of interest" description="Disordered" evidence="1">
    <location>
        <begin position="125"/>
        <end position="150"/>
    </location>
</feature>
<proteinExistence type="predicted"/>
<gene>
    <name evidence="2" type="primary">15</name>
    <name evidence="2" type="ORF">SEA_ALVY_15</name>
</gene>
<sequence length="150" mass="16522">MAYIYKGLDGKKMSEIIASLDEVQGEIWERTFEIAARAEALLVQHRVEGIAKIDMAKGDIDAYVVLEDTNKTNARKSNNSAASIELGRGGYTVEVVDERGKVVNEYEVAPAEGLHILTEASHLPKRSRGLRAATEKRVKVKQRKRGGGRG</sequence>
<dbReference type="EMBL" id="MN234208">
    <property type="protein sequence ID" value="QFG12427.1"/>
    <property type="molecule type" value="Genomic_DNA"/>
</dbReference>
<feature type="compositionally biased region" description="Basic residues" evidence="1">
    <location>
        <begin position="138"/>
        <end position="150"/>
    </location>
</feature>
<dbReference type="GeneID" id="64471642"/>
<dbReference type="Proteomes" id="UP000327487">
    <property type="component" value="Segment"/>
</dbReference>
<organism evidence="2 3">
    <name type="scientific">Streptomyces phage Alvy</name>
    <dbReference type="NCBI Taxonomy" id="2599888"/>
    <lineage>
        <taxon>Viruses</taxon>
        <taxon>Duplodnaviria</taxon>
        <taxon>Heunggongvirae</taxon>
        <taxon>Uroviricota</taxon>
        <taxon>Caudoviricetes</taxon>
        <taxon>Arquatrovirinae</taxon>
        <taxon>Caelumvirus</taxon>
        <taxon>Caelumvirus alvy</taxon>
    </lineage>
</organism>
<evidence type="ECO:0000313" key="3">
    <source>
        <dbReference type="Proteomes" id="UP000327487"/>
    </source>
</evidence>
<name>A0A5J6TR22_9CAUD</name>
<reference evidence="2 3" key="1">
    <citation type="submission" date="2019-07" db="EMBL/GenBank/DDBJ databases">
        <authorList>
            <person name="Zack K."/>
            <person name="Stoner T.H."/>
            <person name="Garlena R.A."/>
            <person name="Russell D.A."/>
            <person name="Pope W.H."/>
            <person name="Jacobs-Sera D."/>
            <person name="Hatfull G.F."/>
        </authorList>
    </citation>
    <scope>NUCLEOTIDE SEQUENCE [LARGE SCALE GENOMIC DNA]</scope>
</reference>
<keyword evidence="3" id="KW-1185">Reference proteome</keyword>
<dbReference type="Pfam" id="PF17395">
    <property type="entry name" value="DUF5403"/>
    <property type="match status" value="1"/>
</dbReference>